<reference evidence="1" key="1">
    <citation type="submission" date="2022-12" db="EMBL/GenBank/DDBJ databases">
        <title>Genome Sequence of Lasiodiplodia mahajangana.</title>
        <authorList>
            <person name="Buettner E."/>
        </authorList>
    </citation>
    <scope>NUCLEOTIDE SEQUENCE</scope>
    <source>
        <strain evidence="1">VT137</strain>
    </source>
</reference>
<proteinExistence type="predicted"/>
<comment type="caution">
    <text evidence="1">The sequence shown here is derived from an EMBL/GenBank/DDBJ whole genome shotgun (WGS) entry which is preliminary data.</text>
</comment>
<sequence>MVILNAGVKNVDYVQSKTGHESHVQVNHLATALLSLHMLGPLETTAKTNGTPGRLTIVSSENHFWAKFKELNAPNVIKELNTSRACFQGFDKTSIERYSTSKLLNVLWTRELSKRTWDLGMNIVINTVNPGFCASSLHRADPNAGKAVSLLGWTAAQGGHCLADAVTCHGGSHGIYLSEQKVKTPSLFVLSEKGSEAQTRIWNETVDVLKAEAPNIEVLASL</sequence>
<evidence type="ECO:0000313" key="2">
    <source>
        <dbReference type="Proteomes" id="UP001153332"/>
    </source>
</evidence>
<keyword evidence="2" id="KW-1185">Reference proteome</keyword>
<gene>
    <name evidence="1" type="ORF">O1611_g4629</name>
</gene>
<evidence type="ECO:0000313" key="1">
    <source>
        <dbReference type="EMBL" id="KAJ8129004.1"/>
    </source>
</evidence>
<name>A0ACC2JNC0_9PEZI</name>
<protein>
    <submittedName>
        <fullName evidence="1">Uncharacterized protein</fullName>
    </submittedName>
</protein>
<dbReference type="Proteomes" id="UP001153332">
    <property type="component" value="Unassembled WGS sequence"/>
</dbReference>
<organism evidence="1 2">
    <name type="scientific">Lasiodiplodia mahajangana</name>
    <dbReference type="NCBI Taxonomy" id="1108764"/>
    <lineage>
        <taxon>Eukaryota</taxon>
        <taxon>Fungi</taxon>
        <taxon>Dikarya</taxon>
        <taxon>Ascomycota</taxon>
        <taxon>Pezizomycotina</taxon>
        <taxon>Dothideomycetes</taxon>
        <taxon>Dothideomycetes incertae sedis</taxon>
        <taxon>Botryosphaeriales</taxon>
        <taxon>Botryosphaeriaceae</taxon>
        <taxon>Lasiodiplodia</taxon>
    </lineage>
</organism>
<accession>A0ACC2JNC0</accession>
<dbReference type="EMBL" id="JAPUUL010000893">
    <property type="protein sequence ID" value="KAJ8129004.1"/>
    <property type="molecule type" value="Genomic_DNA"/>
</dbReference>